<dbReference type="PANTHER" id="PTHR32002:SF35">
    <property type="entry name" value="PROTEIN NLP6"/>
    <property type="match status" value="1"/>
</dbReference>
<evidence type="ECO:0000256" key="4">
    <source>
        <dbReference type="ARBA" id="ARBA00023242"/>
    </source>
</evidence>
<proteinExistence type="predicted"/>
<dbReference type="PROSITE" id="PS51745">
    <property type="entry name" value="PB1"/>
    <property type="match status" value="1"/>
</dbReference>
<keyword evidence="1" id="KW-0805">Transcription regulation</keyword>
<evidence type="ECO:0000313" key="8">
    <source>
        <dbReference type="EMBL" id="KAL0446488.1"/>
    </source>
</evidence>
<dbReference type="PANTHER" id="PTHR32002">
    <property type="entry name" value="PROTEIN NLP8"/>
    <property type="match status" value="1"/>
</dbReference>
<dbReference type="PROSITE" id="PS51519">
    <property type="entry name" value="RWP_RK"/>
    <property type="match status" value="1"/>
</dbReference>
<feature type="domain" description="PB1" evidence="7">
    <location>
        <begin position="836"/>
        <end position="918"/>
    </location>
</feature>
<dbReference type="FunFam" id="3.10.20.90:FF:000186">
    <property type="entry name" value="RWP-RK domain-containing protein"/>
    <property type="match status" value="1"/>
</dbReference>
<dbReference type="InterPro" id="IPR034891">
    <property type="entry name" value="PB1_NLP"/>
</dbReference>
<evidence type="ECO:0000256" key="1">
    <source>
        <dbReference type="ARBA" id="ARBA00023015"/>
    </source>
</evidence>
<feature type="region of interest" description="Disordered" evidence="5">
    <location>
        <begin position="1008"/>
        <end position="1032"/>
    </location>
</feature>
<reference evidence="8" key="2">
    <citation type="journal article" date="2024" name="Plant">
        <title>Genomic evolution and insights into agronomic trait innovations of Sesamum species.</title>
        <authorList>
            <person name="Miao H."/>
            <person name="Wang L."/>
            <person name="Qu L."/>
            <person name="Liu H."/>
            <person name="Sun Y."/>
            <person name="Le M."/>
            <person name="Wang Q."/>
            <person name="Wei S."/>
            <person name="Zheng Y."/>
            <person name="Lin W."/>
            <person name="Duan Y."/>
            <person name="Cao H."/>
            <person name="Xiong S."/>
            <person name="Wang X."/>
            <person name="Wei L."/>
            <person name="Li C."/>
            <person name="Ma Q."/>
            <person name="Ju M."/>
            <person name="Zhao R."/>
            <person name="Li G."/>
            <person name="Mu C."/>
            <person name="Tian Q."/>
            <person name="Mei H."/>
            <person name="Zhang T."/>
            <person name="Gao T."/>
            <person name="Zhang H."/>
        </authorList>
    </citation>
    <scope>NUCLEOTIDE SEQUENCE</scope>
    <source>
        <strain evidence="8">KEN1</strain>
    </source>
</reference>
<evidence type="ECO:0000256" key="5">
    <source>
        <dbReference type="SAM" id="MobiDB-lite"/>
    </source>
</evidence>
<sequence length="1260" mass="139778">MPSEPAEEETTRQPAQPEVLMDLDLDLDGSWPLDQIFAAAAAASGPASPFLLSNSEQPCSPLWAFSDDNNSGSFPAGAGFRLADSSRILSYAGNPDTGTEGAFGNDDRKKLPSPFMGLMPIDNPDGSCIIKERMTQALRYFKDLTEQHVLAQVWAPVKNGSRYMLTTSGQPFVLDPNSNGLHQYRLVSLMYMFSVDDTDGDLGLPGRVFRQKLPEWTPNVQYYSSKEFPRLNHALHYNVRGTLALPVFEPSGQSCVGVLELIMTSQKINYAPEVDKVCKALEAVNLKSSEILDHQSTQICNEGRQNALAEILEIITVVCETHTLPLAQTWVPCRHGSVLANGGGFKKTCSSFDGSCMGQVCMSTTDVAFYVVDARIWGFREACAEHHLQKGQGVAGRAFASHNICFCQDITEFCKTEYPLHFGSLRVASGKDLDDEWRSIEIIKASMDEKLNLRPDFAATSPPRPASVPNGETVQLDALEGQVVMSEFNATNIKGNVGSPTEVHNAASGGETKDTGKKPERKRGKAEKTISLEVLQQYFAGSLKDAAKSLGVCPTTMKRICRQHGISRWPSRKINKVNRSLSKLKRVIESVQGGEGTFNLTSLATSSIPVTVGSISWAANLNGMNQQISPGSGPSEFQEEKKEVAITKAPGADEQAEGSNHILGDRNAETQKLTHGAGFLHGEFSNRSRTGSGSREESTGTPTSQGSCQGSPCRRNETSPQNDPVVSPIDEHHMKMGGCHELACQQTGEINLSAAFPIPDNFMTVPEEPFGGMLVEDAGSSHDLRNLCPAGEALFDEHVTEYSWTKPPCADTIPKDRRAAPADHMPRFASRPEVKTITIKATYREDIIRFRIPIDSGIVKLKEEVAKRLKLELGTFDIKYLDDDHEWVLIACDADLQECIDISRSSGSNIIRLLVHDIMANLGALVRAQANKEQFRCTQEDPWIPSIQNCIHTLREANVCNWPTYVRELNVQTEPRWNVEILHQLFPNDVVQKSRKYKFQFHWNPPQPFWGPSSQGSSRPKRNSKQSKDRPSLLMRMMKSLGEEYGASIGKIDSNSSFGEHYSTCFQLEVRLAGSSKFNALIVPSVIFRWKILTTCSYNAYFRRGSGYSLSGNHTHARATEKTRRIENCKWISPPSEWLKVNSDIALTKDKCFAAFFVQNPDSLIIIAQIIEIFTYNASLIELRAIRLVAERMNDLVLEQVIFGTDSANVVKWIKGKLEDTDRAAFLDISEVQRIWESRSKWDFRKFPQQCNGLAHGISK</sequence>
<comment type="caution">
    <text evidence="8">The sequence shown here is derived from an EMBL/GenBank/DDBJ whole genome shotgun (WGS) entry which is preliminary data.</text>
</comment>
<feature type="region of interest" description="Disordered" evidence="5">
    <location>
        <begin position="677"/>
        <end position="732"/>
    </location>
</feature>
<dbReference type="Gene3D" id="3.30.420.10">
    <property type="entry name" value="Ribonuclease H-like superfamily/Ribonuclease H"/>
    <property type="match status" value="1"/>
</dbReference>
<evidence type="ECO:0000259" key="6">
    <source>
        <dbReference type="PROSITE" id="PS51519"/>
    </source>
</evidence>
<dbReference type="SUPFAM" id="SSF54277">
    <property type="entry name" value="CAD &amp; PB1 domains"/>
    <property type="match status" value="1"/>
</dbReference>
<feature type="region of interest" description="Disordered" evidence="5">
    <location>
        <begin position="494"/>
        <end position="526"/>
    </location>
</feature>
<dbReference type="Pfam" id="PF02042">
    <property type="entry name" value="RWP-RK"/>
    <property type="match status" value="1"/>
</dbReference>
<reference evidence="8" key="1">
    <citation type="submission" date="2020-06" db="EMBL/GenBank/DDBJ databases">
        <authorList>
            <person name="Li T."/>
            <person name="Hu X."/>
            <person name="Zhang T."/>
            <person name="Song X."/>
            <person name="Zhang H."/>
            <person name="Dai N."/>
            <person name="Sheng W."/>
            <person name="Hou X."/>
            <person name="Wei L."/>
        </authorList>
    </citation>
    <scope>NUCLEOTIDE SEQUENCE</scope>
    <source>
        <strain evidence="8">KEN1</strain>
        <tissue evidence="8">Leaf</tissue>
    </source>
</reference>
<protein>
    <submittedName>
        <fullName evidence="8">Protein NLP7</fullName>
    </submittedName>
</protein>
<dbReference type="AlphaFoldDB" id="A0AAW2WY69"/>
<dbReference type="CDD" id="cd06407">
    <property type="entry name" value="PB1_NLP"/>
    <property type="match status" value="1"/>
</dbReference>
<dbReference type="Gene3D" id="3.10.20.90">
    <property type="entry name" value="Phosphatidylinositol 3-kinase Catalytic Subunit, Chain A, domain 1"/>
    <property type="match status" value="1"/>
</dbReference>
<dbReference type="InterPro" id="IPR053793">
    <property type="entry name" value="PB1-like"/>
</dbReference>
<keyword evidence="2" id="KW-0238">DNA-binding</keyword>
<name>A0AAW2WY69_9LAMI</name>
<accession>A0AAW2WY69</accession>
<dbReference type="InterPro" id="IPR000270">
    <property type="entry name" value="PB1_dom"/>
</dbReference>
<keyword evidence="4" id="KW-0539">Nucleus</keyword>
<dbReference type="GO" id="GO:0003700">
    <property type="term" value="F:DNA-binding transcription factor activity"/>
    <property type="evidence" value="ECO:0007669"/>
    <property type="project" value="InterPro"/>
</dbReference>
<dbReference type="Pfam" id="PF00564">
    <property type="entry name" value="PB1"/>
    <property type="match status" value="1"/>
</dbReference>
<dbReference type="InterPro" id="IPR045012">
    <property type="entry name" value="NLP"/>
</dbReference>
<dbReference type="InterPro" id="IPR055081">
    <property type="entry name" value="NLP1-9_GAF"/>
</dbReference>
<dbReference type="InterPro" id="IPR036397">
    <property type="entry name" value="RNaseH_sf"/>
</dbReference>
<gene>
    <name evidence="8" type="ORF">Slati_1776700</name>
</gene>
<dbReference type="SMART" id="SM00666">
    <property type="entry name" value="PB1"/>
    <property type="match status" value="1"/>
</dbReference>
<evidence type="ECO:0000256" key="2">
    <source>
        <dbReference type="ARBA" id="ARBA00023125"/>
    </source>
</evidence>
<dbReference type="GO" id="GO:0003677">
    <property type="term" value="F:DNA binding"/>
    <property type="evidence" value="ECO:0007669"/>
    <property type="project" value="UniProtKB-KW"/>
</dbReference>
<feature type="domain" description="RWP-RK" evidence="6">
    <location>
        <begin position="512"/>
        <end position="597"/>
    </location>
</feature>
<organism evidence="8">
    <name type="scientific">Sesamum latifolium</name>
    <dbReference type="NCBI Taxonomy" id="2727402"/>
    <lineage>
        <taxon>Eukaryota</taxon>
        <taxon>Viridiplantae</taxon>
        <taxon>Streptophyta</taxon>
        <taxon>Embryophyta</taxon>
        <taxon>Tracheophyta</taxon>
        <taxon>Spermatophyta</taxon>
        <taxon>Magnoliopsida</taxon>
        <taxon>eudicotyledons</taxon>
        <taxon>Gunneridae</taxon>
        <taxon>Pentapetalae</taxon>
        <taxon>asterids</taxon>
        <taxon>lamiids</taxon>
        <taxon>Lamiales</taxon>
        <taxon>Pedaliaceae</taxon>
        <taxon>Sesamum</taxon>
    </lineage>
</organism>
<evidence type="ECO:0000256" key="3">
    <source>
        <dbReference type="ARBA" id="ARBA00023163"/>
    </source>
</evidence>
<dbReference type="InterPro" id="IPR003035">
    <property type="entry name" value="RWP-RK_dom"/>
</dbReference>
<dbReference type="EMBL" id="JACGWN010000006">
    <property type="protein sequence ID" value="KAL0446488.1"/>
    <property type="molecule type" value="Genomic_DNA"/>
</dbReference>
<keyword evidence="3" id="KW-0804">Transcription</keyword>
<dbReference type="Pfam" id="PF22922">
    <property type="entry name" value="GAF_NLP"/>
    <property type="match status" value="1"/>
</dbReference>
<evidence type="ECO:0000259" key="7">
    <source>
        <dbReference type="PROSITE" id="PS51745"/>
    </source>
</evidence>